<accession>A0A8J5WEF8</accession>
<protein>
    <recommendedName>
        <fullName evidence="2">Glycosyl-hydrolase family 116 N-terminal domain-containing protein</fullName>
    </recommendedName>
</protein>
<feature type="region of interest" description="Disordered" evidence="1">
    <location>
        <begin position="1"/>
        <end position="31"/>
    </location>
</feature>
<dbReference type="Pfam" id="PF12215">
    <property type="entry name" value="Glyco_hydr_116N"/>
    <property type="match status" value="1"/>
</dbReference>
<dbReference type="PANTHER" id="PTHR12654:SF31">
    <property type="entry name" value="NON-LYSOSOMAL GLUCOSYLCERAMIDASE"/>
    <property type="match status" value="1"/>
</dbReference>
<gene>
    <name evidence="3" type="ORF">GUJ93_ZPchr0011g27793</name>
</gene>
<name>A0A8J5WEF8_ZIZPA</name>
<dbReference type="GO" id="GO:0008422">
    <property type="term" value="F:beta-glucosidase activity"/>
    <property type="evidence" value="ECO:0007669"/>
    <property type="project" value="TreeGrafter"/>
</dbReference>
<proteinExistence type="predicted"/>
<dbReference type="Proteomes" id="UP000729402">
    <property type="component" value="Unassembled WGS sequence"/>
</dbReference>
<dbReference type="AlphaFoldDB" id="A0A8J5WEF8"/>
<dbReference type="InterPro" id="IPR052566">
    <property type="entry name" value="Non-lysos_glucosylceramidase"/>
</dbReference>
<dbReference type="EMBL" id="JAAALK010000081">
    <property type="protein sequence ID" value="KAG8089415.1"/>
    <property type="molecule type" value="Genomic_DNA"/>
</dbReference>
<dbReference type="OrthoDB" id="1743835at2759"/>
<evidence type="ECO:0000256" key="1">
    <source>
        <dbReference type="SAM" id="MobiDB-lite"/>
    </source>
</evidence>
<evidence type="ECO:0000313" key="3">
    <source>
        <dbReference type="EMBL" id="KAG8089415.1"/>
    </source>
</evidence>
<sequence>MVENGIPEQPKGVSRNGPRAQTNSHSVDPGQLPVLTWEHKLSNIGYDLPSFRLTWRESFQLAGLGLRLGRHILEETSKGRTAVIDPMKKRIAKSGQGVPLGGIGAGSIGRSYKGDFQRWQLFPGTCEDKPVLANQFSVSLIF</sequence>
<reference evidence="3" key="2">
    <citation type="submission" date="2021-02" db="EMBL/GenBank/DDBJ databases">
        <authorList>
            <person name="Kimball J.A."/>
            <person name="Haas M.W."/>
            <person name="Macchietto M."/>
            <person name="Kono T."/>
            <person name="Duquette J."/>
            <person name="Shao M."/>
        </authorList>
    </citation>
    <scope>NUCLEOTIDE SEQUENCE</scope>
    <source>
        <tissue evidence="3">Fresh leaf tissue</tissue>
    </source>
</reference>
<comment type="caution">
    <text evidence="3">The sequence shown here is derived from an EMBL/GenBank/DDBJ whole genome shotgun (WGS) entry which is preliminary data.</text>
</comment>
<organism evidence="3 4">
    <name type="scientific">Zizania palustris</name>
    <name type="common">Northern wild rice</name>
    <dbReference type="NCBI Taxonomy" id="103762"/>
    <lineage>
        <taxon>Eukaryota</taxon>
        <taxon>Viridiplantae</taxon>
        <taxon>Streptophyta</taxon>
        <taxon>Embryophyta</taxon>
        <taxon>Tracheophyta</taxon>
        <taxon>Spermatophyta</taxon>
        <taxon>Magnoliopsida</taxon>
        <taxon>Liliopsida</taxon>
        <taxon>Poales</taxon>
        <taxon>Poaceae</taxon>
        <taxon>BOP clade</taxon>
        <taxon>Oryzoideae</taxon>
        <taxon>Oryzeae</taxon>
        <taxon>Zizaniinae</taxon>
        <taxon>Zizania</taxon>
    </lineage>
</organism>
<evidence type="ECO:0000313" key="4">
    <source>
        <dbReference type="Proteomes" id="UP000729402"/>
    </source>
</evidence>
<keyword evidence="4" id="KW-1185">Reference proteome</keyword>
<evidence type="ECO:0000259" key="2">
    <source>
        <dbReference type="Pfam" id="PF12215"/>
    </source>
</evidence>
<dbReference type="PANTHER" id="PTHR12654">
    <property type="entry name" value="BILE ACID BETA-GLUCOSIDASE-RELATED"/>
    <property type="match status" value="1"/>
</dbReference>
<feature type="domain" description="Glycosyl-hydrolase family 116 N-terminal" evidence="2">
    <location>
        <begin position="97"/>
        <end position="139"/>
    </location>
</feature>
<reference evidence="3" key="1">
    <citation type="journal article" date="2021" name="bioRxiv">
        <title>Whole Genome Assembly and Annotation of Northern Wild Rice, Zizania palustris L., Supports a Whole Genome Duplication in the Zizania Genus.</title>
        <authorList>
            <person name="Haas M."/>
            <person name="Kono T."/>
            <person name="Macchietto M."/>
            <person name="Millas R."/>
            <person name="McGilp L."/>
            <person name="Shao M."/>
            <person name="Duquette J."/>
            <person name="Hirsch C.N."/>
            <person name="Kimball J."/>
        </authorList>
    </citation>
    <scope>NUCLEOTIDE SEQUENCE</scope>
    <source>
        <tissue evidence="3">Fresh leaf tissue</tissue>
    </source>
</reference>
<dbReference type="InterPro" id="IPR024462">
    <property type="entry name" value="GH116_N"/>
</dbReference>